<accession>A0A6A6VC82</accession>
<dbReference type="EMBL" id="MU006571">
    <property type="protein sequence ID" value="KAF2747753.1"/>
    <property type="molecule type" value="Genomic_DNA"/>
</dbReference>
<sequence length="120" mass="13454">MPSLNTRHPARPRRPASGSQNYEYSYIDDMQGTQDEQGGETYELQQTYGSANGEPKTDTNSPRAPASPGTPSQSDDFELYSPEEDKAVRRKLDRRLVGFLALLYALSFLDRSSTHISPIR</sequence>
<name>A0A6A6VC82_9PLEO</name>
<protein>
    <recommendedName>
        <fullName evidence="4">MFS general substrate transporter</fullName>
    </recommendedName>
</protein>
<proteinExistence type="predicted"/>
<evidence type="ECO:0000313" key="3">
    <source>
        <dbReference type="Proteomes" id="UP000799440"/>
    </source>
</evidence>
<evidence type="ECO:0008006" key="4">
    <source>
        <dbReference type="Google" id="ProtNLM"/>
    </source>
</evidence>
<evidence type="ECO:0000256" key="1">
    <source>
        <dbReference type="SAM" id="MobiDB-lite"/>
    </source>
</evidence>
<dbReference type="OrthoDB" id="2985014at2759"/>
<dbReference type="AlphaFoldDB" id="A0A6A6VC82"/>
<organism evidence="2 3">
    <name type="scientific">Sporormia fimetaria CBS 119925</name>
    <dbReference type="NCBI Taxonomy" id="1340428"/>
    <lineage>
        <taxon>Eukaryota</taxon>
        <taxon>Fungi</taxon>
        <taxon>Dikarya</taxon>
        <taxon>Ascomycota</taxon>
        <taxon>Pezizomycotina</taxon>
        <taxon>Dothideomycetes</taxon>
        <taxon>Pleosporomycetidae</taxon>
        <taxon>Pleosporales</taxon>
        <taxon>Sporormiaceae</taxon>
        <taxon>Sporormia</taxon>
    </lineage>
</organism>
<evidence type="ECO:0000313" key="2">
    <source>
        <dbReference type="EMBL" id="KAF2747753.1"/>
    </source>
</evidence>
<dbReference type="Proteomes" id="UP000799440">
    <property type="component" value="Unassembled WGS sequence"/>
</dbReference>
<feature type="region of interest" description="Disordered" evidence="1">
    <location>
        <begin position="1"/>
        <end position="82"/>
    </location>
</feature>
<keyword evidence="3" id="KW-1185">Reference proteome</keyword>
<reference evidence="2" key="1">
    <citation type="journal article" date="2020" name="Stud. Mycol.">
        <title>101 Dothideomycetes genomes: a test case for predicting lifestyles and emergence of pathogens.</title>
        <authorList>
            <person name="Haridas S."/>
            <person name="Albert R."/>
            <person name="Binder M."/>
            <person name="Bloem J."/>
            <person name="Labutti K."/>
            <person name="Salamov A."/>
            <person name="Andreopoulos B."/>
            <person name="Baker S."/>
            <person name="Barry K."/>
            <person name="Bills G."/>
            <person name="Bluhm B."/>
            <person name="Cannon C."/>
            <person name="Castanera R."/>
            <person name="Culley D."/>
            <person name="Daum C."/>
            <person name="Ezra D."/>
            <person name="Gonzalez J."/>
            <person name="Henrissat B."/>
            <person name="Kuo A."/>
            <person name="Liang C."/>
            <person name="Lipzen A."/>
            <person name="Lutzoni F."/>
            <person name="Magnuson J."/>
            <person name="Mondo S."/>
            <person name="Nolan M."/>
            <person name="Ohm R."/>
            <person name="Pangilinan J."/>
            <person name="Park H.-J."/>
            <person name="Ramirez L."/>
            <person name="Alfaro M."/>
            <person name="Sun H."/>
            <person name="Tritt A."/>
            <person name="Yoshinaga Y."/>
            <person name="Zwiers L.-H."/>
            <person name="Turgeon B."/>
            <person name="Goodwin S."/>
            <person name="Spatafora J."/>
            <person name="Crous P."/>
            <person name="Grigoriev I."/>
        </authorList>
    </citation>
    <scope>NUCLEOTIDE SEQUENCE</scope>
    <source>
        <strain evidence="2">CBS 119925</strain>
    </source>
</reference>
<gene>
    <name evidence="2" type="ORF">M011DRAFT_38278</name>
</gene>